<dbReference type="InterPro" id="IPR001849">
    <property type="entry name" value="PH_domain"/>
</dbReference>
<dbReference type="InterPro" id="IPR022812">
    <property type="entry name" value="Dynamin"/>
</dbReference>
<dbReference type="GO" id="GO:0008017">
    <property type="term" value="F:microtubule binding"/>
    <property type="evidence" value="ECO:0007669"/>
    <property type="project" value="TreeGrafter"/>
</dbReference>
<feature type="region of interest" description="Disordered" evidence="2">
    <location>
        <begin position="687"/>
        <end position="744"/>
    </location>
</feature>
<accession>A0A9D4YUE0</accession>
<feature type="compositionally biased region" description="Low complexity" evidence="2">
    <location>
        <begin position="438"/>
        <end position="449"/>
    </location>
</feature>
<evidence type="ECO:0000313" key="6">
    <source>
        <dbReference type="Proteomes" id="UP001055712"/>
    </source>
</evidence>
<protein>
    <recommendedName>
        <fullName evidence="7">Dynamin-related GTPase</fullName>
    </recommendedName>
</protein>
<dbReference type="GO" id="GO:0016020">
    <property type="term" value="C:membrane"/>
    <property type="evidence" value="ECO:0007669"/>
    <property type="project" value="TreeGrafter"/>
</dbReference>
<dbReference type="Pfam" id="PF02212">
    <property type="entry name" value="GED"/>
    <property type="match status" value="1"/>
</dbReference>
<dbReference type="GO" id="GO:0005874">
    <property type="term" value="C:microtubule"/>
    <property type="evidence" value="ECO:0007669"/>
    <property type="project" value="TreeGrafter"/>
</dbReference>
<evidence type="ECO:0000259" key="3">
    <source>
        <dbReference type="PROSITE" id="PS50003"/>
    </source>
</evidence>
<dbReference type="InterPro" id="IPR011993">
    <property type="entry name" value="PH-like_dom_sf"/>
</dbReference>
<keyword evidence="6" id="KW-1185">Reference proteome</keyword>
<feature type="region of interest" description="Disordered" evidence="2">
    <location>
        <begin position="250"/>
        <end position="287"/>
    </location>
</feature>
<dbReference type="Pfam" id="PF01031">
    <property type="entry name" value="Dynamin_M"/>
    <property type="match status" value="1"/>
</dbReference>
<dbReference type="InterPro" id="IPR003130">
    <property type="entry name" value="GED"/>
</dbReference>
<name>A0A9D4YUE0_CHLVU</name>
<reference evidence="5" key="1">
    <citation type="journal article" date="2019" name="Plant J.">
        <title>Chlorella vulgaris genome assembly and annotation reveals the molecular basis for metabolic acclimation to high light conditions.</title>
        <authorList>
            <person name="Cecchin M."/>
            <person name="Marcolungo L."/>
            <person name="Rossato M."/>
            <person name="Girolomoni L."/>
            <person name="Cosentino E."/>
            <person name="Cuine S."/>
            <person name="Li-Beisson Y."/>
            <person name="Delledonne M."/>
            <person name="Ballottari M."/>
        </authorList>
    </citation>
    <scope>NUCLEOTIDE SEQUENCE</scope>
    <source>
        <strain evidence="5">211/11P</strain>
    </source>
</reference>
<evidence type="ECO:0000256" key="2">
    <source>
        <dbReference type="SAM" id="MobiDB-lite"/>
    </source>
</evidence>
<dbReference type="PANTHER" id="PTHR11566">
    <property type="entry name" value="DYNAMIN"/>
    <property type="match status" value="1"/>
</dbReference>
<dbReference type="SMART" id="SM00233">
    <property type="entry name" value="PH"/>
    <property type="match status" value="1"/>
</dbReference>
<dbReference type="Proteomes" id="UP001055712">
    <property type="component" value="Unassembled WGS sequence"/>
</dbReference>
<dbReference type="GO" id="GO:0005737">
    <property type="term" value="C:cytoplasm"/>
    <property type="evidence" value="ECO:0007669"/>
    <property type="project" value="TreeGrafter"/>
</dbReference>
<feature type="domain" description="GED" evidence="4">
    <location>
        <begin position="520"/>
        <end position="613"/>
    </location>
</feature>
<dbReference type="PROSITE" id="PS51388">
    <property type="entry name" value="GED"/>
    <property type="match status" value="1"/>
</dbReference>
<feature type="domain" description="PH" evidence="3">
    <location>
        <begin position="289"/>
        <end position="427"/>
    </location>
</feature>
<keyword evidence="1" id="KW-0175">Coiled coil</keyword>
<dbReference type="AlphaFoldDB" id="A0A9D4YUE0"/>
<gene>
    <name evidence="5" type="ORF">D9Q98_008747</name>
</gene>
<dbReference type="Pfam" id="PF00169">
    <property type="entry name" value="PH"/>
    <property type="match status" value="1"/>
</dbReference>
<dbReference type="PROSITE" id="PS50003">
    <property type="entry name" value="PH_DOMAIN"/>
    <property type="match status" value="1"/>
</dbReference>
<dbReference type="EMBL" id="SIDB01000011">
    <property type="protein sequence ID" value="KAI3426376.1"/>
    <property type="molecule type" value="Genomic_DNA"/>
</dbReference>
<dbReference type="Gene3D" id="2.30.29.30">
    <property type="entry name" value="Pleckstrin-homology domain (PH domain)/Phosphotyrosine-binding domain (PTB)"/>
    <property type="match status" value="1"/>
</dbReference>
<reference evidence="5" key="2">
    <citation type="submission" date="2020-11" db="EMBL/GenBank/DDBJ databases">
        <authorList>
            <person name="Cecchin M."/>
            <person name="Marcolungo L."/>
            <person name="Rossato M."/>
            <person name="Girolomoni L."/>
            <person name="Cosentino E."/>
            <person name="Cuine S."/>
            <person name="Li-Beisson Y."/>
            <person name="Delledonne M."/>
            <person name="Ballottari M."/>
        </authorList>
    </citation>
    <scope>NUCLEOTIDE SEQUENCE</scope>
    <source>
        <strain evidence="5">211/11P</strain>
        <tissue evidence="5">Whole cell</tissue>
    </source>
</reference>
<dbReference type="InterPro" id="IPR000375">
    <property type="entry name" value="Dynamin_stalk"/>
</dbReference>
<feature type="compositionally biased region" description="Polar residues" evidence="2">
    <location>
        <begin position="690"/>
        <end position="703"/>
    </location>
</feature>
<dbReference type="GO" id="GO:0003924">
    <property type="term" value="F:GTPase activity"/>
    <property type="evidence" value="ECO:0007669"/>
    <property type="project" value="InterPro"/>
</dbReference>
<evidence type="ECO:0000259" key="4">
    <source>
        <dbReference type="PROSITE" id="PS51388"/>
    </source>
</evidence>
<feature type="region of interest" description="Disordered" evidence="2">
    <location>
        <begin position="426"/>
        <end position="486"/>
    </location>
</feature>
<dbReference type="PANTHER" id="PTHR11566:SF57">
    <property type="entry name" value="DYNAMIN-2B"/>
    <property type="match status" value="1"/>
</dbReference>
<feature type="compositionally biased region" description="Low complexity" evidence="2">
    <location>
        <begin position="707"/>
        <end position="730"/>
    </location>
</feature>
<dbReference type="Gene3D" id="1.20.120.1240">
    <property type="entry name" value="Dynamin, middle domain"/>
    <property type="match status" value="1"/>
</dbReference>
<dbReference type="SUPFAM" id="SSF50729">
    <property type="entry name" value="PH domain-like"/>
    <property type="match status" value="1"/>
</dbReference>
<proteinExistence type="predicted"/>
<feature type="coiled-coil region" evidence="1">
    <location>
        <begin position="584"/>
        <end position="618"/>
    </location>
</feature>
<dbReference type="GO" id="GO:0005525">
    <property type="term" value="F:GTP binding"/>
    <property type="evidence" value="ECO:0007669"/>
    <property type="project" value="UniProtKB-KW"/>
</dbReference>
<comment type="caution">
    <text evidence="5">The sequence shown here is derived from an EMBL/GenBank/DDBJ whole genome shotgun (WGS) entry which is preliminary data.</text>
</comment>
<evidence type="ECO:0000313" key="5">
    <source>
        <dbReference type="EMBL" id="KAI3426376.1"/>
    </source>
</evidence>
<sequence>MALDEPVPIEAKHLQEVLSRLSDRRIAVEKELAALGESKRGANDIFRHCRGFERAYSLMLQEANTAFKIRAVVEGTLPESLHQIPIEKRFTKAYVREICRQADGFQPHLVSPERGIKRLVQEAMLLTSPHVHRFVDEIHLVLMETVRDAARRSVLAEAGITDTGKGMDFLRLKGFENAVIVAATRALDEWKSEAHHVAETMVQMECNYVSPAFFRELEKEYQSEAAVGAEDGGAEGDVDPEDRMAQLARGMPQSGGDVADSDDDSEAPDTARSAISREAPPGKLPALRDDLKAGWLEKRSGDSSSLNALPLDSWKWQRRWFVLAMESGFLYYFKSPNEMATPGLNPKVVTINLRECVVEDFDSATQPSQKRSSQKLDNKSGSVSLLIRISHKNPAMSVAKNHHQIVVRAADAAEKYEWFAHLRNASDSRGGVGRAPPLSSTTQQLQQASAGGGAGGSAAQRRTSTGGSSVPQQQPREPEKPKGFFGRTVEKVTDRFGGFGGSKLGSVTEVGSLEDIEAYYERLGTFTGLYARHIFNRMAKTVPKAIILCQVIRSRDRLLDQLYNYLMGLKPLEIEGLLAEDPTLIKRRNAAQQAARELVQAQAEVRGIQEQRASTRSEAPPLVSVRALMLAGAFPLIPADKVPPSVRNPGALYGEFTPVTLLQGLGEGASSALQLGSSALKAVGRAVTGRESSSSEGPATENGSAVADGGSRPGSAPAPAASPVAASAASKPRRQPPPPPPKMP</sequence>
<evidence type="ECO:0000256" key="1">
    <source>
        <dbReference type="SAM" id="Coils"/>
    </source>
</evidence>
<organism evidence="5 6">
    <name type="scientific">Chlorella vulgaris</name>
    <name type="common">Green alga</name>
    <dbReference type="NCBI Taxonomy" id="3077"/>
    <lineage>
        <taxon>Eukaryota</taxon>
        <taxon>Viridiplantae</taxon>
        <taxon>Chlorophyta</taxon>
        <taxon>core chlorophytes</taxon>
        <taxon>Trebouxiophyceae</taxon>
        <taxon>Chlorellales</taxon>
        <taxon>Chlorellaceae</taxon>
        <taxon>Chlorella clade</taxon>
        <taxon>Chlorella</taxon>
    </lineage>
</organism>
<feature type="compositionally biased region" description="Pro residues" evidence="2">
    <location>
        <begin position="735"/>
        <end position="744"/>
    </location>
</feature>
<evidence type="ECO:0008006" key="7">
    <source>
        <dbReference type="Google" id="ProtNLM"/>
    </source>
</evidence>
<dbReference type="InterPro" id="IPR020850">
    <property type="entry name" value="GED_dom"/>
</dbReference>
<feature type="compositionally biased region" description="Basic and acidic residues" evidence="2">
    <location>
        <begin position="476"/>
        <end position="486"/>
    </location>
</feature>
<dbReference type="OrthoDB" id="5562561at2759"/>